<dbReference type="AlphaFoldDB" id="A0A317FL81"/>
<evidence type="ECO:0000256" key="4">
    <source>
        <dbReference type="ARBA" id="ARBA00022692"/>
    </source>
</evidence>
<evidence type="ECO:0000256" key="7">
    <source>
        <dbReference type="SAM" id="Phobius"/>
    </source>
</evidence>
<dbReference type="PANTHER" id="PTHR34697:SF2">
    <property type="entry name" value="PHOSPHATIDYLGLYCEROL LYSYLTRANSFERASE"/>
    <property type="match status" value="1"/>
</dbReference>
<dbReference type="GO" id="GO:0055091">
    <property type="term" value="P:phospholipid homeostasis"/>
    <property type="evidence" value="ECO:0007669"/>
    <property type="project" value="TreeGrafter"/>
</dbReference>
<feature type="transmembrane region" description="Helical" evidence="7">
    <location>
        <begin position="451"/>
        <end position="471"/>
    </location>
</feature>
<evidence type="ECO:0000256" key="2">
    <source>
        <dbReference type="ARBA" id="ARBA00022475"/>
    </source>
</evidence>
<keyword evidence="4 7" id="KW-0812">Transmembrane</keyword>
<dbReference type="EMBL" id="QGNA01000001">
    <property type="protein sequence ID" value="PWS39323.1"/>
    <property type="molecule type" value="Genomic_DNA"/>
</dbReference>
<keyword evidence="2" id="KW-1003">Cell membrane</keyword>
<evidence type="ECO:0000256" key="1">
    <source>
        <dbReference type="ARBA" id="ARBA00004651"/>
    </source>
</evidence>
<feature type="transmembrane region" description="Helical" evidence="7">
    <location>
        <begin position="415"/>
        <end position="431"/>
    </location>
</feature>
<feature type="transmembrane region" description="Helical" evidence="7">
    <location>
        <begin position="288"/>
        <end position="308"/>
    </location>
</feature>
<feature type="transmembrane region" description="Helical" evidence="7">
    <location>
        <begin position="50"/>
        <end position="68"/>
    </location>
</feature>
<dbReference type="Pfam" id="PF09924">
    <property type="entry name" value="LPG_synthase_C"/>
    <property type="match status" value="1"/>
</dbReference>
<keyword evidence="6 7" id="KW-0472">Membrane</keyword>
<feature type="transmembrane region" description="Helical" evidence="7">
    <location>
        <begin position="234"/>
        <end position="252"/>
    </location>
</feature>
<feature type="transmembrane region" description="Helical" evidence="7">
    <location>
        <begin position="392"/>
        <end position="409"/>
    </location>
</feature>
<evidence type="ECO:0000313" key="10">
    <source>
        <dbReference type="Proteomes" id="UP000245765"/>
    </source>
</evidence>
<dbReference type="InterPro" id="IPR022791">
    <property type="entry name" value="L-PG_synthase/AglD"/>
</dbReference>
<dbReference type="InterPro" id="IPR024320">
    <property type="entry name" value="LPG_synthase_C"/>
</dbReference>
<evidence type="ECO:0000313" key="9">
    <source>
        <dbReference type="EMBL" id="PWS39323.1"/>
    </source>
</evidence>
<feature type="transmembrane region" description="Helical" evidence="7">
    <location>
        <begin position="491"/>
        <end position="510"/>
    </location>
</feature>
<gene>
    <name evidence="9" type="ORF">DFH01_05405</name>
</gene>
<organism evidence="9 10">
    <name type="scientific">Falsiroseomonas bella</name>
    <dbReference type="NCBI Taxonomy" id="2184016"/>
    <lineage>
        <taxon>Bacteria</taxon>
        <taxon>Pseudomonadati</taxon>
        <taxon>Pseudomonadota</taxon>
        <taxon>Alphaproteobacteria</taxon>
        <taxon>Acetobacterales</taxon>
        <taxon>Roseomonadaceae</taxon>
        <taxon>Falsiroseomonas</taxon>
    </lineage>
</organism>
<feature type="transmembrane region" description="Helical" evidence="7">
    <location>
        <begin position="205"/>
        <end position="228"/>
    </location>
</feature>
<keyword evidence="5 7" id="KW-1133">Transmembrane helix</keyword>
<dbReference type="OrthoDB" id="145485at2"/>
<keyword evidence="10" id="KW-1185">Reference proteome</keyword>
<feature type="transmembrane region" description="Helical" evidence="7">
    <location>
        <begin position="12"/>
        <end position="29"/>
    </location>
</feature>
<evidence type="ECO:0000256" key="6">
    <source>
        <dbReference type="ARBA" id="ARBA00023136"/>
    </source>
</evidence>
<protein>
    <submittedName>
        <fullName evidence="9">Lysylphosphatidylglycerol synthetase family protein</fullName>
    </submittedName>
</protein>
<proteinExistence type="predicted"/>
<sequence length="653" mass="69705">MAGLLPILRRHGMTVFGLILLAAAVWVVQHEFRNLSVADVRAALAAIPNAVLWQAAGWTLLAYAVLTIYDRLGSVYAGHPVSYARTSLASFCAYTLAHNLGFAAVSGAAVRYRFYAAWGLPPLAIAKVVAFTSLTFGLGGFALGGLVLVVEPEVVPGLGEHVPHWIMRALGFVCWGIVIAYITMSRVRSHVVLFGHRVDLPGFRMAVAQTALASVDVAVTAMIFYALLPATDGLTFLHFLGIYIAAYLAGIAASLPGGIGVFDTAIVLGLQPWLSAPEVIGALLVFRLYYYIVPLFLAGMLFAGFEVLQRRQSLAKLAAEQRVADALEVPAIASLVGLAGTVLIFLGALPTKGSPVAAWAGYEAAIASHFAASVVGSLLLATGYGLIRRLTIAWGLGILLLLNGVLICLLRQEPWWLSGALVLVAVILTAMRSAFYRDARLFREPLAGKTLLALATVAFSAILLAAISYGGRVGDESWVEVVASPLAPDSLRFTVGVAAVLLLVATVRLLRPVKHRAADWTEETRARLRTLGGKVPEHADGAVFGEAGRAGFAFMKRDGVWLALGDPAGEEGDRISAIWRFRDICERAGVDAAFWRVTPALLRVYGDIGLTAFPLAPPPPGEPQRYLACRAEKDLEQLMALLPQQEASGAARR</sequence>
<dbReference type="Pfam" id="PF03706">
    <property type="entry name" value="LPG_synthase_TM"/>
    <property type="match status" value="1"/>
</dbReference>
<evidence type="ECO:0000259" key="8">
    <source>
        <dbReference type="Pfam" id="PF09924"/>
    </source>
</evidence>
<comment type="subcellular location">
    <subcellularLocation>
        <location evidence="1">Cell membrane</location>
        <topology evidence="1">Multi-pass membrane protein</topology>
    </subcellularLocation>
</comment>
<feature type="transmembrane region" description="Helical" evidence="7">
    <location>
        <begin position="329"/>
        <end position="350"/>
    </location>
</feature>
<keyword evidence="3" id="KW-0808">Transferase</keyword>
<feature type="transmembrane region" description="Helical" evidence="7">
    <location>
        <begin position="88"/>
        <end position="112"/>
    </location>
</feature>
<feature type="transmembrane region" description="Helical" evidence="7">
    <location>
        <begin position="165"/>
        <end position="184"/>
    </location>
</feature>
<evidence type="ECO:0000256" key="5">
    <source>
        <dbReference type="ARBA" id="ARBA00022989"/>
    </source>
</evidence>
<comment type="caution">
    <text evidence="9">The sequence shown here is derived from an EMBL/GenBank/DDBJ whole genome shotgun (WGS) entry which is preliminary data.</text>
</comment>
<evidence type="ECO:0000256" key="3">
    <source>
        <dbReference type="ARBA" id="ARBA00022679"/>
    </source>
</evidence>
<dbReference type="GO" id="GO:0016755">
    <property type="term" value="F:aminoacyltransferase activity"/>
    <property type="evidence" value="ECO:0007669"/>
    <property type="project" value="TreeGrafter"/>
</dbReference>
<feature type="domain" description="Phosphatidylglycerol lysyltransferase C-terminal" evidence="8">
    <location>
        <begin position="543"/>
        <end position="614"/>
    </location>
</feature>
<dbReference type="GO" id="GO:0005886">
    <property type="term" value="C:plasma membrane"/>
    <property type="evidence" value="ECO:0007669"/>
    <property type="project" value="UniProtKB-SubCell"/>
</dbReference>
<feature type="transmembrane region" description="Helical" evidence="7">
    <location>
        <begin position="124"/>
        <end position="150"/>
    </location>
</feature>
<dbReference type="PANTHER" id="PTHR34697">
    <property type="entry name" value="PHOSPHATIDYLGLYCEROL LYSYLTRANSFERASE"/>
    <property type="match status" value="1"/>
</dbReference>
<reference evidence="10" key="1">
    <citation type="submission" date="2018-05" db="EMBL/GenBank/DDBJ databases">
        <authorList>
            <person name="Du Z."/>
            <person name="Wang X."/>
        </authorList>
    </citation>
    <scope>NUCLEOTIDE SEQUENCE [LARGE SCALE GENOMIC DNA]</scope>
    <source>
        <strain evidence="10">CQN31</strain>
    </source>
</reference>
<feature type="transmembrane region" description="Helical" evidence="7">
    <location>
        <begin position="356"/>
        <end position="380"/>
    </location>
</feature>
<name>A0A317FL81_9PROT</name>
<dbReference type="Proteomes" id="UP000245765">
    <property type="component" value="Unassembled WGS sequence"/>
</dbReference>
<dbReference type="InterPro" id="IPR051211">
    <property type="entry name" value="PG_lysyltransferase"/>
</dbReference>
<accession>A0A317FL81</accession>